<feature type="transmembrane region" description="Helical" evidence="5">
    <location>
        <begin position="80"/>
        <end position="100"/>
    </location>
</feature>
<proteinExistence type="predicted"/>
<evidence type="ECO:0000256" key="2">
    <source>
        <dbReference type="ARBA" id="ARBA00022692"/>
    </source>
</evidence>
<organism evidence="7 8">
    <name type="scientific">Stichopus japonicus</name>
    <name type="common">Sea cucumber</name>
    <dbReference type="NCBI Taxonomy" id="307972"/>
    <lineage>
        <taxon>Eukaryota</taxon>
        <taxon>Metazoa</taxon>
        <taxon>Echinodermata</taxon>
        <taxon>Eleutherozoa</taxon>
        <taxon>Echinozoa</taxon>
        <taxon>Holothuroidea</taxon>
        <taxon>Aspidochirotacea</taxon>
        <taxon>Aspidochirotida</taxon>
        <taxon>Stichopodidae</taxon>
        <taxon>Apostichopus</taxon>
    </lineage>
</organism>
<comment type="subcellular location">
    <subcellularLocation>
        <location evidence="1">Membrane</location>
        <topology evidence="1">Multi-pass membrane protein</topology>
    </subcellularLocation>
</comment>
<feature type="transmembrane region" description="Helical" evidence="5">
    <location>
        <begin position="138"/>
        <end position="160"/>
    </location>
</feature>
<dbReference type="Proteomes" id="UP000230750">
    <property type="component" value="Unassembled WGS sequence"/>
</dbReference>
<dbReference type="InterPro" id="IPR037185">
    <property type="entry name" value="EmrE-like"/>
</dbReference>
<dbReference type="PANTHER" id="PTHR22911:SF6">
    <property type="entry name" value="SOLUTE CARRIER FAMILY 35 MEMBER G1"/>
    <property type="match status" value="1"/>
</dbReference>
<keyword evidence="8" id="KW-1185">Reference proteome</keyword>
<keyword evidence="3 5" id="KW-1133">Transmembrane helix</keyword>
<evidence type="ECO:0000256" key="3">
    <source>
        <dbReference type="ARBA" id="ARBA00022989"/>
    </source>
</evidence>
<evidence type="ECO:0000256" key="5">
    <source>
        <dbReference type="SAM" id="Phobius"/>
    </source>
</evidence>
<gene>
    <name evidence="7" type="ORF">BSL78_15479</name>
</gene>
<evidence type="ECO:0000259" key="6">
    <source>
        <dbReference type="Pfam" id="PF00892"/>
    </source>
</evidence>
<sequence length="194" mass="21461">MAWIFLKEPLTCVDAIITAVCMTGIFLIARPTFLFGVTDTAERSESHFIGAIWAVVGLLAVTAISLIARKLRFSASDVYVLTFGHGIAATSACVILNSLIGTWSCPSDVTQWLYLICLGLAGFFGIYLYNLSFQTEKTLVVTVVFTSTIFISYLFQFAIFHEFPDIVSGVGIILLLLSVFAVFFQNWRSSRLQE</sequence>
<dbReference type="PANTHER" id="PTHR22911">
    <property type="entry name" value="ACYL-MALONYL CONDENSING ENZYME-RELATED"/>
    <property type="match status" value="1"/>
</dbReference>
<evidence type="ECO:0000256" key="1">
    <source>
        <dbReference type="ARBA" id="ARBA00004141"/>
    </source>
</evidence>
<feature type="transmembrane region" description="Helical" evidence="5">
    <location>
        <begin position="49"/>
        <end position="68"/>
    </location>
</feature>
<accession>A0A2G8KI39</accession>
<protein>
    <submittedName>
        <fullName evidence="7">Putative solute carrier family 35 member G1</fullName>
    </submittedName>
</protein>
<dbReference type="EMBL" id="MRZV01000567">
    <property type="protein sequence ID" value="PIK47649.1"/>
    <property type="molecule type" value="Genomic_DNA"/>
</dbReference>
<evidence type="ECO:0000256" key="4">
    <source>
        <dbReference type="ARBA" id="ARBA00023136"/>
    </source>
</evidence>
<reference evidence="7 8" key="1">
    <citation type="journal article" date="2017" name="PLoS Biol.">
        <title>The sea cucumber genome provides insights into morphological evolution and visceral regeneration.</title>
        <authorList>
            <person name="Zhang X."/>
            <person name="Sun L."/>
            <person name="Yuan J."/>
            <person name="Sun Y."/>
            <person name="Gao Y."/>
            <person name="Zhang L."/>
            <person name="Li S."/>
            <person name="Dai H."/>
            <person name="Hamel J.F."/>
            <person name="Liu C."/>
            <person name="Yu Y."/>
            <person name="Liu S."/>
            <person name="Lin W."/>
            <person name="Guo K."/>
            <person name="Jin S."/>
            <person name="Xu P."/>
            <person name="Storey K.B."/>
            <person name="Huan P."/>
            <person name="Zhang T."/>
            <person name="Zhou Y."/>
            <person name="Zhang J."/>
            <person name="Lin C."/>
            <person name="Li X."/>
            <person name="Xing L."/>
            <person name="Huo D."/>
            <person name="Sun M."/>
            <person name="Wang L."/>
            <person name="Mercier A."/>
            <person name="Li F."/>
            <person name="Yang H."/>
            <person name="Xiang J."/>
        </authorList>
    </citation>
    <scope>NUCLEOTIDE SEQUENCE [LARGE SCALE GENOMIC DNA]</scope>
    <source>
        <strain evidence="7">Shaxun</strain>
        <tissue evidence="7">Muscle</tissue>
    </source>
</reference>
<dbReference type="InterPro" id="IPR000620">
    <property type="entry name" value="EamA_dom"/>
</dbReference>
<dbReference type="GO" id="GO:0016020">
    <property type="term" value="C:membrane"/>
    <property type="evidence" value="ECO:0007669"/>
    <property type="project" value="UniProtKB-SubCell"/>
</dbReference>
<name>A0A2G8KI39_STIJA</name>
<evidence type="ECO:0000313" key="7">
    <source>
        <dbReference type="EMBL" id="PIK47649.1"/>
    </source>
</evidence>
<dbReference type="OrthoDB" id="306876at2759"/>
<dbReference type="SUPFAM" id="SSF103481">
    <property type="entry name" value="Multidrug resistance efflux transporter EmrE"/>
    <property type="match status" value="1"/>
</dbReference>
<evidence type="ECO:0000313" key="8">
    <source>
        <dbReference type="Proteomes" id="UP000230750"/>
    </source>
</evidence>
<feature type="transmembrane region" description="Helical" evidence="5">
    <location>
        <begin position="166"/>
        <end position="184"/>
    </location>
</feature>
<feature type="transmembrane region" description="Helical" evidence="5">
    <location>
        <begin position="112"/>
        <end position="131"/>
    </location>
</feature>
<keyword evidence="2 5" id="KW-0812">Transmembrane</keyword>
<feature type="transmembrane region" description="Helical" evidence="5">
    <location>
        <begin position="12"/>
        <end position="29"/>
    </location>
</feature>
<comment type="caution">
    <text evidence="7">The sequence shown here is derived from an EMBL/GenBank/DDBJ whole genome shotgun (WGS) entry which is preliminary data.</text>
</comment>
<feature type="domain" description="EamA" evidence="6">
    <location>
        <begin position="49"/>
        <end position="183"/>
    </location>
</feature>
<dbReference type="Pfam" id="PF00892">
    <property type="entry name" value="EamA"/>
    <property type="match status" value="1"/>
</dbReference>
<dbReference type="AlphaFoldDB" id="A0A2G8KI39"/>
<keyword evidence="4 5" id="KW-0472">Membrane</keyword>